<keyword evidence="7" id="KW-0812">Transmembrane</keyword>
<dbReference type="CDD" id="cd08662">
    <property type="entry name" value="M13"/>
    <property type="match status" value="1"/>
</dbReference>
<comment type="caution">
    <text evidence="10">The sequence shown here is derived from an EMBL/GenBank/DDBJ whole genome shotgun (WGS) entry which is preliminary data.</text>
</comment>
<keyword evidence="7" id="KW-1133">Transmembrane helix</keyword>
<dbReference type="SUPFAM" id="SSF55486">
    <property type="entry name" value="Metalloproteases ('zincins'), catalytic domain"/>
    <property type="match status" value="1"/>
</dbReference>
<dbReference type="AlphaFoldDB" id="A0A151NL13"/>
<dbReference type="GO" id="GO:0005886">
    <property type="term" value="C:plasma membrane"/>
    <property type="evidence" value="ECO:0007669"/>
    <property type="project" value="TreeGrafter"/>
</dbReference>
<dbReference type="GeneID" id="102569714"/>
<evidence type="ECO:0000256" key="4">
    <source>
        <dbReference type="ARBA" id="ARBA00022801"/>
    </source>
</evidence>
<dbReference type="InterPro" id="IPR000718">
    <property type="entry name" value="Peptidase_M13"/>
</dbReference>
<dbReference type="STRING" id="8496.A0A151NL13"/>
<dbReference type="InterPro" id="IPR008753">
    <property type="entry name" value="Peptidase_M13_N"/>
</dbReference>
<keyword evidence="6" id="KW-0482">Metalloprotease</keyword>
<keyword evidence="2" id="KW-0645">Protease</keyword>
<dbReference type="InterPro" id="IPR042089">
    <property type="entry name" value="Peptidase_M13_dom_2"/>
</dbReference>
<dbReference type="InterPro" id="IPR018497">
    <property type="entry name" value="Peptidase_M13_C"/>
</dbReference>
<feature type="domain" description="Peptidase M13 N-terminal" evidence="9">
    <location>
        <begin position="145"/>
        <end position="536"/>
    </location>
</feature>
<evidence type="ECO:0000259" key="9">
    <source>
        <dbReference type="Pfam" id="PF05649"/>
    </source>
</evidence>
<evidence type="ECO:0000313" key="10">
    <source>
        <dbReference type="EMBL" id="KYO37496.1"/>
    </source>
</evidence>
<evidence type="ECO:0000256" key="5">
    <source>
        <dbReference type="ARBA" id="ARBA00022833"/>
    </source>
</evidence>
<reference evidence="10 11" key="1">
    <citation type="journal article" date="2012" name="Genome Biol.">
        <title>Sequencing three crocodilian genomes to illuminate the evolution of archosaurs and amniotes.</title>
        <authorList>
            <person name="St John J.A."/>
            <person name="Braun E.L."/>
            <person name="Isberg S.R."/>
            <person name="Miles L.G."/>
            <person name="Chong A.Y."/>
            <person name="Gongora J."/>
            <person name="Dalzell P."/>
            <person name="Moran C."/>
            <person name="Bed'hom B."/>
            <person name="Abzhanov A."/>
            <person name="Burgess S.C."/>
            <person name="Cooksey A.M."/>
            <person name="Castoe T.A."/>
            <person name="Crawford N.G."/>
            <person name="Densmore L.D."/>
            <person name="Drew J.C."/>
            <person name="Edwards S.V."/>
            <person name="Faircloth B.C."/>
            <person name="Fujita M.K."/>
            <person name="Greenwold M.J."/>
            <person name="Hoffmann F.G."/>
            <person name="Howard J.M."/>
            <person name="Iguchi T."/>
            <person name="Janes D.E."/>
            <person name="Khan S.Y."/>
            <person name="Kohno S."/>
            <person name="de Koning A.J."/>
            <person name="Lance S.L."/>
            <person name="McCarthy F.M."/>
            <person name="McCormack J.E."/>
            <person name="Merchant M.E."/>
            <person name="Peterson D.G."/>
            <person name="Pollock D.D."/>
            <person name="Pourmand N."/>
            <person name="Raney B.J."/>
            <person name="Roessler K.A."/>
            <person name="Sanford J.R."/>
            <person name="Sawyer R.H."/>
            <person name="Schmidt C.J."/>
            <person name="Triplett E.W."/>
            <person name="Tuberville T.D."/>
            <person name="Venegas-Anaya M."/>
            <person name="Howard J.T."/>
            <person name="Jarvis E.D."/>
            <person name="Guillette L.J.Jr."/>
            <person name="Glenn T.C."/>
            <person name="Green R.E."/>
            <person name="Ray D.A."/>
        </authorList>
    </citation>
    <scope>NUCLEOTIDE SEQUENCE [LARGE SCALE GENOMIC DNA]</scope>
    <source>
        <strain evidence="10">KSC_2009_1</strain>
    </source>
</reference>
<keyword evidence="4" id="KW-0378">Hydrolase</keyword>
<dbReference type="Gene3D" id="1.10.1380.10">
    <property type="entry name" value="Neutral endopeptidase , domain2"/>
    <property type="match status" value="1"/>
</dbReference>
<keyword evidence="11" id="KW-1185">Reference proteome</keyword>
<evidence type="ECO:0000256" key="2">
    <source>
        <dbReference type="ARBA" id="ARBA00022670"/>
    </source>
</evidence>
<dbReference type="Pfam" id="PF05649">
    <property type="entry name" value="Peptidase_M13_N"/>
    <property type="match status" value="1"/>
</dbReference>
<name>A0A151NL13_ALLMI</name>
<organism evidence="10 11">
    <name type="scientific">Alligator mississippiensis</name>
    <name type="common">American alligator</name>
    <dbReference type="NCBI Taxonomy" id="8496"/>
    <lineage>
        <taxon>Eukaryota</taxon>
        <taxon>Metazoa</taxon>
        <taxon>Chordata</taxon>
        <taxon>Craniata</taxon>
        <taxon>Vertebrata</taxon>
        <taxon>Euteleostomi</taxon>
        <taxon>Archelosauria</taxon>
        <taxon>Archosauria</taxon>
        <taxon>Crocodylia</taxon>
        <taxon>Alligatoridae</taxon>
        <taxon>Alligatorinae</taxon>
        <taxon>Alligator</taxon>
    </lineage>
</organism>
<comment type="cofactor">
    <cofactor evidence="1">
        <name>Zn(2+)</name>
        <dbReference type="ChEBI" id="CHEBI:29105"/>
    </cofactor>
</comment>
<dbReference type="eggNOG" id="KOG3624">
    <property type="taxonomic scope" value="Eukaryota"/>
</dbReference>
<evidence type="ECO:0000256" key="1">
    <source>
        <dbReference type="ARBA" id="ARBA00001947"/>
    </source>
</evidence>
<dbReference type="KEGG" id="amj:102569714"/>
<keyword evidence="3" id="KW-0479">Metal-binding</keyword>
<dbReference type="PANTHER" id="PTHR11733:SF128">
    <property type="entry name" value="KELL BLOOD GROUP GLYCOPROTEIN"/>
    <property type="match status" value="1"/>
</dbReference>
<dbReference type="GO" id="GO:0004222">
    <property type="term" value="F:metalloendopeptidase activity"/>
    <property type="evidence" value="ECO:0007669"/>
    <property type="project" value="InterPro"/>
</dbReference>
<protein>
    <submittedName>
        <fullName evidence="10">Kell blood group glycoprotein</fullName>
    </submittedName>
</protein>
<proteinExistence type="predicted"/>
<dbReference type="Pfam" id="PF01431">
    <property type="entry name" value="Peptidase_M13"/>
    <property type="match status" value="1"/>
</dbReference>
<evidence type="ECO:0000256" key="7">
    <source>
        <dbReference type="SAM" id="Phobius"/>
    </source>
</evidence>
<dbReference type="OrthoDB" id="6475849at2759"/>
<dbReference type="PRINTS" id="PR00786">
    <property type="entry name" value="NEPRILYSIN"/>
</dbReference>
<evidence type="ECO:0000259" key="8">
    <source>
        <dbReference type="Pfam" id="PF01431"/>
    </source>
</evidence>
<dbReference type="GO" id="GO:0046872">
    <property type="term" value="F:metal ion binding"/>
    <property type="evidence" value="ECO:0007669"/>
    <property type="project" value="UniProtKB-KW"/>
</dbReference>
<sequence length="791" mass="90262">MQACGVGRTAQQLGRKQKRAVSQGQKEKVSVIQPVYFTSPLGEEIGINSLAARTAAEAPQGAGGGIEKDMSTHQQACDEEPRAAAGKGKCFRKKNLLLGVLVVSTVFSFALLITYIILTCCLESCDNEECLVAKLLDTRNATIDPCKDFYGYTCGNWEDKNPSTMTKKSLNVFDVLLEENQLILRKLLEAPKPGAKGSAKEKAHQFYKSCMDTQQIEAQGAEPLKDIINELGGWNFTRPEEEIDFNQTLRTLMGNYSTFPFFKAFVGPSLSDPSISIIQIDHPAIEMPAESDYKKKSDYPKDVRLYLSYLLNLGRLLGVPEDITATYISFTLAFISNLQRVVTPLQKRQERRMLFYKTTIEELQEKAPAIDWLSCLEAAFYPVQLNLSQPIVVHDMDYLKNMSRLITQWQDRSTLHIYMILHMVVNLSPALDSRFQDARQELMKKLLGPRKELGMVQDGRWQKCLSETSIFFEPVLGEMMVQEIFPPEAKELAEKIFSEVQNALLSRLDHVGWMDEQTRQEARSKVSKVRVEIGYPDYILQTAEVDKEYKNLKINEDTFFLNVVASLKAQRESFSQKLLYPLSQDSWQVVPWSVRSYYSLRNHAVVFPAGMFRSPFFHTRFPSAVNFGAMGVFMAHELLHTFYDYVLPDSCSRCNRRVLVQEIDCLVKQYESYSLQGLRVNGTFTLLENAADTGGLTIAYQAYKNWLKNHKKERNFHHTGLSHHQLFYLSFARAMCGYQSPENLQDFLNRDQHSPLPLRVRGTLSNAQDFARHFHCPSRSQMNPASKCHLW</sequence>
<dbReference type="Proteomes" id="UP000050525">
    <property type="component" value="Unassembled WGS sequence"/>
</dbReference>
<gene>
    <name evidence="10" type="primary">KEL</name>
    <name evidence="10" type="ORF">Y1Q_0015240</name>
</gene>
<evidence type="ECO:0000256" key="3">
    <source>
        <dbReference type="ARBA" id="ARBA00022723"/>
    </source>
</evidence>
<accession>A0A151NL13</accession>
<dbReference type="GO" id="GO:0016485">
    <property type="term" value="P:protein processing"/>
    <property type="evidence" value="ECO:0007669"/>
    <property type="project" value="TreeGrafter"/>
</dbReference>
<dbReference type="InterPro" id="IPR024079">
    <property type="entry name" value="MetalloPept_cat_dom_sf"/>
</dbReference>
<keyword evidence="7" id="KW-0472">Membrane</keyword>
<evidence type="ECO:0000313" key="11">
    <source>
        <dbReference type="Proteomes" id="UP000050525"/>
    </source>
</evidence>
<dbReference type="PANTHER" id="PTHR11733">
    <property type="entry name" value="ZINC METALLOPROTEASE FAMILY M13 NEPRILYSIN-RELATED"/>
    <property type="match status" value="1"/>
</dbReference>
<feature type="transmembrane region" description="Helical" evidence="7">
    <location>
        <begin position="96"/>
        <end position="118"/>
    </location>
</feature>
<keyword evidence="5" id="KW-0862">Zinc</keyword>
<feature type="domain" description="Peptidase M13 C-terminal" evidence="8">
    <location>
        <begin position="596"/>
        <end position="790"/>
    </location>
</feature>
<dbReference type="Gene3D" id="3.40.390.10">
    <property type="entry name" value="Collagenase (Catalytic Domain)"/>
    <property type="match status" value="1"/>
</dbReference>
<evidence type="ECO:0000256" key="6">
    <source>
        <dbReference type="ARBA" id="ARBA00023049"/>
    </source>
</evidence>
<dbReference type="EMBL" id="AKHW03002692">
    <property type="protein sequence ID" value="KYO37496.1"/>
    <property type="molecule type" value="Genomic_DNA"/>
</dbReference>
<dbReference type="PROSITE" id="PS51885">
    <property type="entry name" value="NEPRILYSIN"/>
    <property type="match status" value="1"/>
</dbReference>